<organism evidence="1 2">
    <name type="scientific">Rhodohalobacter barkolensis</name>
    <dbReference type="NCBI Taxonomy" id="2053187"/>
    <lineage>
        <taxon>Bacteria</taxon>
        <taxon>Pseudomonadati</taxon>
        <taxon>Balneolota</taxon>
        <taxon>Balneolia</taxon>
        <taxon>Balneolales</taxon>
        <taxon>Balneolaceae</taxon>
        <taxon>Rhodohalobacter</taxon>
    </lineage>
</organism>
<dbReference type="OrthoDB" id="287064at2"/>
<protein>
    <recommendedName>
        <fullName evidence="3">Sulfotransferase domain-containing protein</fullName>
    </recommendedName>
</protein>
<dbReference type="Proteomes" id="UP000233398">
    <property type="component" value="Unassembled WGS sequence"/>
</dbReference>
<sequence>MISTKGSIERFIKKHEFTYDLYSKLRSLEYVKPEKHHELFITGFQRSGNTFAVNVIKEAFYDIKLVSHIHTISSLKSAIHCEIPTIVNFREPLNTIVSSVLRNLAITPDLNIQKLAYNEALRWEEYYKFCLIHLDKNINMADFSILTNDVQKYVKLCSSLTSKDFFKEQENLGNKVYERMSKRDNRRGGLKNVRSKEKDELISIHKRTILEVINQKRLLEVYTALKNNDRLAGY</sequence>
<keyword evidence="2" id="KW-1185">Reference proteome</keyword>
<evidence type="ECO:0000313" key="1">
    <source>
        <dbReference type="EMBL" id="PKD44650.1"/>
    </source>
</evidence>
<comment type="caution">
    <text evidence="1">The sequence shown here is derived from an EMBL/GenBank/DDBJ whole genome shotgun (WGS) entry which is preliminary data.</text>
</comment>
<dbReference type="AlphaFoldDB" id="A0A2N0VKE5"/>
<name>A0A2N0VKE5_9BACT</name>
<dbReference type="RefSeq" id="WP_101071941.1">
    <property type="nucleotide sequence ID" value="NZ_PISP01000001.1"/>
</dbReference>
<dbReference type="EMBL" id="PISP01000001">
    <property type="protein sequence ID" value="PKD44650.1"/>
    <property type="molecule type" value="Genomic_DNA"/>
</dbReference>
<gene>
    <name evidence="1" type="ORF">CWD77_04085</name>
</gene>
<accession>A0A2N0VKE5</accession>
<reference evidence="1 2" key="1">
    <citation type="submission" date="2017-11" db="EMBL/GenBank/DDBJ databases">
        <title>Rhodohalobacter 15182 sp. nov., isolated from a salt lake.</title>
        <authorList>
            <person name="Han S."/>
        </authorList>
    </citation>
    <scope>NUCLEOTIDE SEQUENCE [LARGE SCALE GENOMIC DNA]</scope>
    <source>
        <strain evidence="1 2">15182</strain>
    </source>
</reference>
<evidence type="ECO:0000313" key="2">
    <source>
        <dbReference type="Proteomes" id="UP000233398"/>
    </source>
</evidence>
<proteinExistence type="predicted"/>
<evidence type="ECO:0008006" key="3">
    <source>
        <dbReference type="Google" id="ProtNLM"/>
    </source>
</evidence>